<proteinExistence type="predicted"/>
<feature type="compositionally biased region" description="Acidic residues" evidence="2">
    <location>
        <begin position="607"/>
        <end position="632"/>
    </location>
</feature>
<dbReference type="OrthoDB" id="498543at2759"/>
<name>A0A0P1BFY7_9BASI</name>
<accession>A0A0P1BFY7</accession>
<evidence type="ECO:0000256" key="1">
    <source>
        <dbReference type="SAM" id="Coils"/>
    </source>
</evidence>
<evidence type="ECO:0000313" key="3">
    <source>
        <dbReference type="EMBL" id="CEH14885.1"/>
    </source>
</evidence>
<feature type="coiled-coil region" evidence="1">
    <location>
        <begin position="486"/>
        <end position="516"/>
    </location>
</feature>
<keyword evidence="1" id="KW-0175">Coiled coil</keyword>
<reference evidence="3 4" key="1">
    <citation type="submission" date="2014-09" db="EMBL/GenBank/DDBJ databases">
        <authorList>
            <person name="Magalhaes I.L.F."/>
            <person name="Oliveira U."/>
            <person name="Santos F.R."/>
            <person name="Vidigal T.H.D.A."/>
            <person name="Brescovit A.D."/>
            <person name="Santos A.J."/>
        </authorList>
    </citation>
    <scope>NUCLEOTIDE SEQUENCE [LARGE SCALE GENOMIC DNA]</scope>
</reference>
<dbReference type="STRING" id="401625.A0A0P1BFY7"/>
<dbReference type="GO" id="GO:0016567">
    <property type="term" value="P:protein ubiquitination"/>
    <property type="evidence" value="ECO:0007669"/>
    <property type="project" value="TreeGrafter"/>
</dbReference>
<dbReference type="GO" id="GO:0006511">
    <property type="term" value="P:ubiquitin-dependent protein catabolic process"/>
    <property type="evidence" value="ECO:0007669"/>
    <property type="project" value="TreeGrafter"/>
</dbReference>
<feature type="region of interest" description="Disordered" evidence="2">
    <location>
        <begin position="735"/>
        <end position="780"/>
    </location>
</feature>
<dbReference type="EMBL" id="CCYA01000250">
    <property type="protein sequence ID" value="CEH14885.1"/>
    <property type="molecule type" value="Genomic_DNA"/>
</dbReference>
<feature type="compositionally biased region" description="Basic and acidic residues" evidence="2">
    <location>
        <begin position="745"/>
        <end position="755"/>
    </location>
</feature>
<dbReference type="GO" id="GO:0061630">
    <property type="term" value="F:ubiquitin protein ligase activity"/>
    <property type="evidence" value="ECO:0007669"/>
    <property type="project" value="TreeGrafter"/>
</dbReference>
<sequence length="780" mass="84130">MAEALRTSARRLASRIPLVRGRFATPSASLASHRHSQSGAEGYSERWGSELDQSNIHEGAMPTEADFWGEAGATGPWGFISSRYTIALIVMAVLINRIQHLCRPRRRPAALSPGVRLSLRLPSLLLLTYSLVPLVLLTVHEIWPSWTLPSPPYPWSSSSLYAPSAPRSRDTSILWQVFLASCAAVVSSSLVHTLEGGSNAGGLGGIHVGAAGAGGIRPEEAPSFNLVGHAILLHFHSNSKHFPPGPNVLLCILLQTAELWCLEVAGAVSGTPKIPRLSITTFFGLASTAHYVFATGTATEGSIEMRRLLFTEANLPGRHDDYSLALFKLGTACLESTRLSGLARELSSVSTPMGTWLEIGSDGQAHVSSPRSRAAQVQDLQSGALTSVGPAHSSSRTGLNREIRIVRVAREESHSGAGVLAGGARWSAAKDFLLTFVVLIINLVRLASSKIAGVLPFSFPATPPYARDLPRKIRLLWHGTSGEESRQQKQEERRKAKAAIAELNVLRERLARVEEILGAPAMDDLARAFERVEHETDQARGNAQVLAKLLCKVQKLRQHADELLRAVGHAPTPQLARSREVTHAEQVLLNSTPLDRLWEALGAGAGYDEDEDEDWELDSDDDDGGETTESESEGGGTSKLAMDALRSARIRRILSPGPEFSASAGFSSAMEDEREDTLALVEAARHNFENEPRGATSSVAGNSAFQPFQNVLMAHMSSPTGAGVLTRRRFNQLTGSTSVDLAPQPDEKALRGTIERRRRASPAVETDSARTACPRTKALS</sequence>
<protein>
    <submittedName>
        <fullName evidence="3">Uncharacterized protein</fullName>
    </submittedName>
</protein>
<keyword evidence="4" id="KW-1185">Reference proteome</keyword>
<evidence type="ECO:0000313" key="4">
    <source>
        <dbReference type="Proteomes" id="UP000054845"/>
    </source>
</evidence>
<evidence type="ECO:0000256" key="2">
    <source>
        <dbReference type="SAM" id="MobiDB-lite"/>
    </source>
</evidence>
<dbReference type="PANTHER" id="PTHR22696">
    <property type="entry name" value="E3 UBIQUITIN-PROTEIN LIGASE RNF26"/>
    <property type="match status" value="1"/>
</dbReference>
<feature type="region of interest" description="Disordered" evidence="2">
    <location>
        <begin position="605"/>
        <end position="639"/>
    </location>
</feature>
<organism evidence="3 4">
    <name type="scientific">Ceraceosorus bombacis</name>
    <dbReference type="NCBI Taxonomy" id="401625"/>
    <lineage>
        <taxon>Eukaryota</taxon>
        <taxon>Fungi</taxon>
        <taxon>Dikarya</taxon>
        <taxon>Basidiomycota</taxon>
        <taxon>Ustilaginomycotina</taxon>
        <taxon>Exobasidiomycetes</taxon>
        <taxon>Ceraceosorales</taxon>
        <taxon>Ceraceosoraceae</taxon>
        <taxon>Ceraceosorus</taxon>
    </lineage>
</organism>
<dbReference type="AlphaFoldDB" id="A0A0P1BFY7"/>
<dbReference type="Proteomes" id="UP000054845">
    <property type="component" value="Unassembled WGS sequence"/>
</dbReference>
<dbReference type="PANTHER" id="PTHR22696:SF1">
    <property type="entry name" value="E3 UBIQUITIN-PROTEIN LIGASE RNF26"/>
    <property type="match status" value="1"/>
</dbReference>